<evidence type="ECO:0000256" key="4">
    <source>
        <dbReference type="ARBA" id="ARBA00053735"/>
    </source>
</evidence>
<dbReference type="FunFam" id="2.70.50.30:FF:000001">
    <property type="entry name" value="Rho GDP-dissociation inhibitor 1"/>
    <property type="match status" value="1"/>
</dbReference>
<dbReference type="AlphaFoldDB" id="R4WNL5"/>
<dbReference type="InterPro" id="IPR000406">
    <property type="entry name" value="Rho_GDI"/>
</dbReference>
<dbReference type="InterPro" id="IPR024792">
    <property type="entry name" value="RhoGDI_dom_sf"/>
</dbReference>
<dbReference type="GO" id="GO:0016020">
    <property type="term" value="C:membrane"/>
    <property type="evidence" value="ECO:0007669"/>
    <property type="project" value="TreeGrafter"/>
</dbReference>
<evidence type="ECO:0000256" key="5">
    <source>
        <dbReference type="ARBA" id="ARBA00073845"/>
    </source>
</evidence>
<dbReference type="EMBL" id="AK417236">
    <property type="protein sequence ID" value="BAN20451.1"/>
    <property type="molecule type" value="mRNA"/>
</dbReference>
<dbReference type="GO" id="GO:0005094">
    <property type="term" value="F:Rho GDP-dissociation inhibitor activity"/>
    <property type="evidence" value="ECO:0007669"/>
    <property type="project" value="InterPro"/>
</dbReference>
<dbReference type="PANTHER" id="PTHR10980:SF3">
    <property type="entry name" value="LD16419P"/>
    <property type="match status" value="1"/>
</dbReference>
<comment type="function">
    <text evidence="4">Inhibits GDP/GTP exchange reaction of RhoB. Interacts specifically with the GDP- and GTP-bound forms of post-translationally processed Rhob and Rhog proteins, both of which show a growth-regulated expression in mammalian cells. Stimulates the release of the GDP-bound but not the GTP-bound RhoB protein. Also inhibits the GDP/GTP exchange of RhoB but shows less ability to inhibit the dissociation of prebound GTP.</text>
</comment>
<organism evidence="7">
    <name type="scientific">Riptortus pedestris</name>
    <name type="common">Bean bug</name>
    <dbReference type="NCBI Taxonomy" id="329032"/>
    <lineage>
        <taxon>Eukaryota</taxon>
        <taxon>Metazoa</taxon>
        <taxon>Ecdysozoa</taxon>
        <taxon>Arthropoda</taxon>
        <taxon>Hexapoda</taxon>
        <taxon>Insecta</taxon>
        <taxon>Pterygota</taxon>
        <taxon>Neoptera</taxon>
        <taxon>Paraneoptera</taxon>
        <taxon>Hemiptera</taxon>
        <taxon>Heteroptera</taxon>
        <taxon>Panheteroptera</taxon>
        <taxon>Pentatomomorpha</taxon>
        <taxon>Coreoidea</taxon>
        <taxon>Alydidae</taxon>
        <taxon>Riptortus</taxon>
    </lineage>
</organism>
<comment type="similarity">
    <text evidence="2">Belongs to the Rho GDI family.</text>
</comment>
<dbReference type="PANTHER" id="PTHR10980">
    <property type="entry name" value="RHO GDP-DISSOCIATION INHIBITOR"/>
    <property type="match status" value="1"/>
</dbReference>
<evidence type="ECO:0000256" key="6">
    <source>
        <dbReference type="ARBA" id="ARBA00080671"/>
    </source>
</evidence>
<reference evidence="7" key="1">
    <citation type="journal article" date="2013" name="PLoS ONE">
        <title>Gene expression in gut symbiotic organ of stinkbug affected by extracellular bacterial symbiont.</title>
        <authorList>
            <person name="Futahashi R."/>
            <person name="Tanaka K."/>
            <person name="Tanahashi M."/>
            <person name="Nikoh N."/>
            <person name="Kikuchi Y."/>
            <person name="Lee B.L."/>
            <person name="Fukatsu T."/>
        </authorList>
    </citation>
    <scope>NUCLEOTIDE SEQUENCE</scope>
    <source>
        <tissue evidence="7">Midgut</tissue>
    </source>
</reference>
<evidence type="ECO:0000256" key="1">
    <source>
        <dbReference type="ARBA" id="ARBA00004496"/>
    </source>
</evidence>
<evidence type="ECO:0000256" key="2">
    <source>
        <dbReference type="ARBA" id="ARBA00009758"/>
    </source>
</evidence>
<evidence type="ECO:0000313" key="7">
    <source>
        <dbReference type="EMBL" id="BAN20451.1"/>
    </source>
</evidence>
<dbReference type="PRINTS" id="PR00492">
    <property type="entry name" value="RHOGDI"/>
</dbReference>
<dbReference type="Gene3D" id="2.70.50.30">
    <property type="entry name" value="Coagulation Factor XIII, subunit A, domain 1"/>
    <property type="match status" value="1"/>
</dbReference>
<proteinExistence type="evidence at transcript level"/>
<dbReference type="InterPro" id="IPR014756">
    <property type="entry name" value="Ig_E-set"/>
</dbReference>
<accession>R4WNL5</accession>
<evidence type="ECO:0000256" key="3">
    <source>
        <dbReference type="ARBA" id="ARBA00022490"/>
    </source>
</evidence>
<comment type="subcellular location">
    <subcellularLocation>
        <location evidence="1">Cytoplasm</location>
    </subcellularLocation>
</comment>
<dbReference type="Pfam" id="PF02115">
    <property type="entry name" value="Rho_GDI"/>
    <property type="match status" value="1"/>
</dbReference>
<dbReference type="GO" id="GO:0007266">
    <property type="term" value="P:Rho protein signal transduction"/>
    <property type="evidence" value="ECO:0007669"/>
    <property type="project" value="InterPro"/>
</dbReference>
<protein>
    <recommendedName>
        <fullName evidence="5">Rho GDP-dissociation inhibitor 3</fullName>
    </recommendedName>
    <alternativeName>
        <fullName evidence="6">Rho-GDI gamma</fullName>
    </alternativeName>
</protein>
<dbReference type="GO" id="GO:0005829">
    <property type="term" value="C:cytosol"/>
    <property type="evidence" value="ECO:0007669"/>
    <property type="project" value="TreeGrafter"/>
</dbReference>
<sequence>MSESTPVETAPIEAALEELEIESNYRPPPEKSLEELLSADKEDESLQKYKEALLGEAKAGKVIVDPNDQRKVIVKKLALCVTGRPDMELDLSGPLDDLKKQVFVIKEGISYRIRIDFIVQREIVHGLKYVQKTYRLGVPVDKMTHMVGSYPPKTEIQSYITPFEDAPSGMVARGSYTVQSLFTDDDQHIHLKWEWAFEIRKDWKD</sequence>
<name>R4WNL5_RIPPE</name>
<dbReference type="SUPFAM" id="SSF81296">
    <property type="entry name" value="E set domains"/>
    <property type="match status" value="1"/>
</dbReference>
<keyword evidence="3" id="KW-0963">Cytoplasm</keyword>